<keyword evidence="4" id="KW-1185">Reference proteome</keyword>
<proteinExistence type="inferred from homology"/>
<dbReference type="InterPro" id="IPR002347">
    <property type="entry name" value="SDR_fam"/>
</dbReference>
<gene>
    <name evidence="3" type="ORF">GGR00_001033</name>
</gene>
<dbReference type="Pfam" id="PF00106">
    <property type="entry name" value="adh_short"/>
    <property type="match status" value="1"/>
</dbReference>
<comment type="similarity">
    <text evidence="1">Belongs to the short-chain dehydrogenases/reductases (SDR) family.</text>
</comment>
<dbReference type="Proteomes" id="UP000536262">
    <property type="component" value="Unassembled WGS sequence"/>
</dbReference>
<protein>
    <submittedName>
        <fullName evidence="3">NAD(P)-dependent dehydrogenase (Short-subunit alcohol dehydrogenase family)</fullName>
    </submittedName>
</protein>
<keyword evidence="2" id="KW-0560">Oxidoreductase</keyword>
<dbReference type="PROSITE" id="PS00061">
    <property type="entry name" value="ADH_SHORT"/>
    <property type="match status" value="1"/>
</dbReference>
<accession>A0A7X0KJM6</accession>
<dbReference type="GO" id="GO:0016020">
    <property type="term" value="C:membrane"/>
    <property type="evidence" value="ECO:0007669"/>
    <property type="project" value="TreeGrafter"/>
</dbReference>
<evidence type="ECO:0000256" key="2">
    <source>
        <dbReference type="ARBA" id="ARBA00023002"/>
    </source>
</evidence>
<dbReference type="PANTHER" id="PTHR44196">
    <property type="entry name" value="DEHYDROGENASE/REDUCTASE SDR FAMILY MEMBER 7B"/>
    <property type="match status" value="1"/>
</dbReference>
<dbReference type="InterPro" id="IPR020904">
    <property type="entry name" value="Sc_DH/Rdtase_CS"/>
</dbReference>
<name>A0A7X0KJM6_9HYPH</name>
<dbReference type="Gene3D" id="3.40.50.720">
    <property type="entry name" value="NAD(P)-binding Rossmann-like Domain"/>
    <property type="match status" value="1"/>
</dbReference>
<comment type="caution">
    <text evidence="3">The sequence shown here is derived from an EMBL/GenBank/DDBJ whole genome shotgun (WGS) entry which is preliminary data.</text>
</comment>
<sequence>MTTTPDLSGRIALVTGASRGIGYNAAKQLAAAGAHVIAVARTVGGLEELDDEIKAAGGQATLVPLDLTDMTGIDRLGGSIHERWGKLDILVANAAVLGVIAPIGHVEAKVFDKVMAVNVTGTWRLIRSVDPLLRLSDAGRAVIVTSNAAHSARAFWAPYAASKAAAETLMRSWADETRNLRLRVNAFDPGRTRTAMRAQAMPGENPETVPHPSEVAAHILSMVDPALSQTGLIYQAREQRWVSYQQPA</sequence>
<evidence type="ECO:0000256" key="1">
    <source>
        <dbReference type="ARBA" id="ARBA00006484"/>
    </source>
</evidence>
<dbReference type="AlphaFoldDB" id="A0A7X0KJM6"/>
<dbReference type="EMBL" id="JACHOU010000002">
    <property type="protein sequence ID" value="MBB6353265.1"/>
    <property type="molecule type" value="Genomic_DNA"/>
</dbReference>
<dbReference type="SUPFAM" id="SSF51735">
    <property type="entry name" value="NAD(P)-binding Rossmann-fold domains"/>
    <property type="match status" value="1"/>
</dbReference>
<organism evidence="3 4">
    <name type="scientific">Aminobacter aganoensis</name>
    <dbReference type="NCBI Taxonomy" id="83264"/>
    <lineage>
        <taxon>Bacteria</taxon>
        <taxon>Pseudomonadati</taxon>
        <taxon>Pseudomonadota</taxon>
        <taxon>Alphaproteobacteria</taxon>
        <taxon>Hyphomicrobiales</taxon>
        <taxon>Phyllobacteriaceae</taxon>
        <taxon>Aminobacter</taxon>
    </lineage>
</organism>
<dbReference type="PANTHER" id="PTHR44196:SF1">
    <property type="entry name" value="DEHYDROGENASE_REDUCTASE SDR FAMILY MEMBER 7B"/>
    <property type="match status" value="1"/>
</dbReference>
<dbReference type="RefSeq" id="WP_184698313.1">
    <property type="nucleotide sequence ID" value="NZ_BAABEG010000001.1"/>
</dbReference>
<dbReference type="InterPro" id="IPR036291">
    <property type="entry name" value="NAD(P)-bd_dom_sf"/>
</dbReference>
<reference evidence="3 4" key="1">
    <citation type="submission" date="2020-08" db="EMBL/GenBank/DDBJ databases">
        <title>Genomic Encyclopedia of Type Strains, Phase IV (KMG-IV): sequencing the most valuable type-strain genomes for metagenomic binning, comparative biology and taxonomic classification.</title>
        <authorList>
            <person name="Goeker M."/>
        </authorList>
    </citation>
    <scope>NUCLEOTIDE SEQUENCE [LARGE SCALE GENOMIC DNA]</scope>
    <source>
        <strain evidence="3 4">DSM 7051</strain>
    </source>
</reference>
<evidence type="ECO:0000313" key="3">
    <source>
        <dbReference type="EMBL" id="MBB6353265.1"/>
    </source>
</evidence>
<dbReference type="PRINTS" id="PR00081">
    <property type="entry name" value="GDHRDH"/>
</dbReference>
<evidence type="ECO:0000313" key="4">
    <source>
        <dbReference type="Proteomes" id="UP000536262"/>
    </source>
</evidence>
<dbReference type="GO" id="GO:0016491">
    <property type="term" value="F:oxidoreductase activity"/>
    <property type="evidence" value="ECO:0007669"/>
    <property type="project" value="UniProtKB-KW"/>
</dbReference>